<proteinExistence type="predicted"/>
<name>A0AAE1E2Z5_9GAST</name>
<gene>
    <name evidence="1" type="ORF">RRG08_002963</name>
</gene>
<dbReference type="Proteomes" id="UP001283361">
    <property type="component" value="Unassembled WGS sequence"/>
</dbReference>
<dbReference type="AlphaFoldDB" id="A0AAE1E2Z5"/>
<reference evidence="1" key="1">
    <citation type="journal article" date="2023" name="G3 (Bethesda)">
        <title>A reference genome for the long-term kleptoplast-retaining sea slug Elysia crispata morphotype clarki.</title>
        <authorList>
            <person name="Eastman K.E."/>
            <person name="Pendleton A.L."/>
            <person name="Shaikh M.A."/>
            <person name="Suttiyut T."/>
            <person name="Ogas R."/>
            <person name="Tomko P."/>
            <person name="Gavelis G."/>
            <person name="Widhalm J.R."/>
            <person name="Wisecaver J.H."/>
        </authorList>
    </citation>
    <scope>NUCLEOTIDE SEQUENCE</scope>
    <source>
        <strain evidence="1">ECLA1</strain>
    </source>
</reference>
<evidence type="ECO:0000313" key="1">
    <source>
        <dbReference type="EMBL" id="KAK3791610.1"/>
    </source>
</evidence>
<comment type="caution">
    <text evidence="1">The sequence shown here is derived from an EMBL/GenBank/DDBJ whole genome shotgun (WGS) entry which is preliminary data.</text>
</comment>
<organism evidence="1 2">
    <name type="scientific">Elysia crispata</name>
    <name type="common">lettuce slug</name>
    <dbReference type="NCBI Taxonomy" id="231223"/>
    <lineage>
        <taxon>Eukaryota</taxon>
        <taxon>Metazoa</taxon>
        <taxon>Spiralia</taxon>
        <taxon>Lophotrochozoa</taxon>
        <taxon>Mollusca</taxon>
        <taxon>Gastropoda</taxon>
        <taxon>Heterobranchia</taxon>
        <taxon>Euthyneura</taxon>
        <taxon>Panpulmonata</taxon>
        <taxon>Sacoglossa</taxon>
        <taxon>Placobranchoidea</taxon>
        <taxon>Plakobranchidae</taxon>
        <taxon>Elysia</taxon>
    </lineage>
</organism>
<evidence type="ECO:0000313" key="2">
    <source>
        <dbReference type="Proteomes" id="UP001283361"/>
    </source>
</evidence>
<dbReference type="EMBL" id="JAWDGP010001468">
    <property type="protein sequence ID" value="KAK3791610.1"/>
    <property type="molecule type" value="Genomic_DNA"/>
</dbReference>
<keyword evidence="2" id="KW-1185">Reference proteome</keyword>
<sequence length="101" mass="11771">MECGKWYRDIYLLCCRLSGILGAICLDFRIVDRPGRVGDERDWEFKSETAAQNELTLLTSQGSLGSKTIDRPSYVPFAFSHYFKKFTFIFTTERKTRARKD</sequence>
<accession>A0AAE1E2Z5</accession>
<protein>
    <submittedName>
        <fullName evidence="1">Uncharacterized protein</fullName>
    </submittedName>
</protein>